<dbReference type="Gene3D" id="3.60.15.10">
    <property type="entry name" value="Ribonuclease Z/Hydroxyacylglutathione hydrolase-like"/>
    <property type="match status" value="1"/>
</dbReference>
<dbReference type="GO" id="GO:0016787">
    <property type="term" value="F:hydrolase activity"/>
    <property type="evidence" value="ECO:0007669"/>
    <property type="project" value="UniProtKB-KW"/>
</dbReference>
<keyword evidence="3" id="KW-0378">Hydrolase</keyword>
<dbReference type="PANTHER" id="PTHR23131:SF0">
    <property type="entry name" value="ENDORIBONUCLEASE LACTB2"/>
    <property type="match status" value="1"/>
</dbReference>
<evidence type="ECO:0000313" key="6">
    <source>
        <dbReference type="Proteomes" id="UP000251571"/>
    </source>
</evidence>
<evidence type="ECO:0000313" key="3">
    <source>
        <dbReference type="EMBL" id="PWJ10903.1"/>
    </source>
</evidence>
<evidence type="ECO:0000313" key="4">
    <source>
        <dbReference type="EMBL" id="SSA51504.1"/>
    </source>
</evidence>
<dbReference type="InterPro" id="IPR036866">
    <property type="entry name" value="RibonucZ/Hydroxyglut_hydro"/>
</dbReference>
<dbReference type="OrthoDB" id="9788263at2"/>
<dbReference type="InterPro" id="IPR001279">
    <property type="entry name" value="Metallo-B-lactamas"/>
</dbReference>
<evidence type="ECO:0000313" key="5">
    <source>
        <dbReference type="Proteomes" id="UP000245839"/>
    </source>
</evidence>
<dbReference type="Pfam" id="PF00753">
    <property type="entry name" value="Lactamase_B"/>
    <property type="match status" value="1"/>
</dbReference>
<evidence type="ECO:0000259" key="2">
    <source>
        <dbReference type="SMART" id="SM00849"/>
    </source>
</evidence>
<dbReference type="InterPro" id="IPR041516">
    <property type="entry name" value="LACTB2_WH"/>
</dbReference>
<dbReference type="Gene3D" id="1.10.10.10">
    <property type="entry name" value="Winged helix-like DNA-binding domain superfamily/Winged helix DNA-binding domain"/>
    <property type="match status" value="1"/>
</dbReference>
<gene>
    <name evidence="3" type="ORF">BCF38_1216</name>
    <name evidence="4" type="ORF">SAMN05421539_1216</name>
</gene>
<dbReference type="Pfam" id="PF17778">
    <property type="entry name" value="WHD_BLACT"/>
    <property type="match status" value="1"/>
</dbReference>
<reference evidence="3 5" key="2">
    <citation type="submission" date="2018-03" db="EMBL/GenBank/DDBJ databases">
        <title>Genomic Encyclopedia of Archaeal and Bacterial Type Strains, Phase II (KMG-II): from individual species to whole genera.</title>
        <authorList>
            <person name="Goeker M."/>
        </authorList>
    </citation>
    <scope>NUCLEOTIDE SEQUENCE [LARGE SCALE GENOMIC DNA]</scope>
    <source>
        <strain evidence="3 5">DSM 25227</strain>
    </source>
</reference>
<dbReference type="InterPro" id="IPR036388">
    <property type="entry name" value="WH-like_DNA-bd_sf"/>
</dbReference>
<feature type="region of interest" description="Disordered" evidence="1">
    <location>
        <begin position="1"/>
        <end position="32"/>
    </location>
</feature>
<dbReference type="Proteomes" id="UP000245839">
    <property type="component" value="Unassembled WGS sequence"/>
</dbReference>
<name>A0A2Y9B4Q7_9RHOB</name>
<organism evidence="4 6">
    <name type="scientific">Jannaschia seohaensis</name>
    <dbReference type="NCBI Taxonomy" id="475081"/>
    <lineage>
        <taxon>Bacteria</taxon>
        <taxon>Pseudomonadati</taxon>
        <taxon>Pseudomonadota</taxon>
        <taxon>Alphaproteobacteria</taxon>
        <taxon>Rhodobacterales</taxon>
        <taxon>Roseobacteraceae</taxon>
        <taxon>Jannaschia</taxon>
    </lineage>
</organism>
<evidence type="ECO:0000256" key="1">
    <source>
        <dbReference type="SAM" id="MobiDB-lite"/>
    </source>
</evidence>
<dbReference type="InterPro" id="IPR050662">
    <property type="entry name" value="Sec-metab_biosynth-thioest"/>
</dbReference>
<reference evidence="4 6" key="1">
    <citation type="submission" date="2016-10" db="EMBL/GenBank/DDBJ databases">
        <authorList>
            <person name="Cai Z."/>
        </authorList>
    </citation>
    <scope>NUCLEOTIDE SEQUENCE [LARGE SCALE GENOMIC DNA]</scope>
    <source>
        <strain evidence="4 6">DSM 25227</strain>
    </source>
</reference>
<dbReference type="EMBL" id="UETC01000021">
    <property type="protein sequence ID" value="SSA51504.1"/>
    <property type="molecule type" value="Genomic_DNA"/>
</dbReference>
<sequence>MTDSYDAEGQGESGLRRLVAPNPSPMTETGTNSYVLGTTDLAVIDPGPDDAAHLAALERAVAGRPVRAVIVTHSHLDHSPGAAPLADKLDAPVLAFGPSEAGRSAVMRGLDGLVGGGEGVDAGFRPDERLADGALVTGEGWTLEALHTPGHMANHLSLHWRERNETFTGDTVMGWASTLISPPDGDLGQFMASLDRLEALEARRFHPGHGAPIDASSARCRALRTHRLGREAAVLAALSRPQRIADLVPQIYADTPPPLHGAAARNLLAHLVHLEQTGRVAAAPDIHPDALWQRL</sequence>
<feature type="domain" description="Metallo-beta-lactamase" evidence="2">
    <location>
        <begin position="30"/>
        <end position="209"/>
    </location>
</feature>
<dbReference type="SUPFAM" id="SSF56281">
    <property type="entry name" value="Metallo-hydrolase/oxidoreductase"/>
    <property type="match status" value="1"/>
</dbReference>
<proteinExistence type="predicted"/>
<dbReference type="Proteomes" id="UP000251571">
    <property type="component" value="Unassembled WGS sequence"/>
</dbReference>
<dbReference type="RefSeq" id="WP_109566397.1">
    <property type="nucleotide sequence ID" value="NZ_QGDJ01000021.1"/>
</dbReference>
<accession>A0A2Y9B4Q7</accession>
<dbReference type="SMART" id="SM00849">
    <property type="entry name" value="Lactamase_B"/>
    <property type="match status" value="1"/>
</dbReference>
<dbReference type="CDD" id="cd16278">
    <property type="entry name" value="metallo-hydrolase-like_MBL-fold"/>
    <property type="match status" value="1"/>
</dbReference>
<dbReference type="EMBL" id="QGDJ01000021">
    <property type="protein sequence ID" value="PWJ10903.1"/>
    <property type="molecule type" value="Genomic_DNA"/>
</dbReference>
<dbReference type="PANTHER" id="PTHR23131">
    <property type="entry name" value="ENDORIBONUCLEASE LACTB2"/>
    <property type="match status" value="1"/>
</dbReference>
<dbReference type="AlphaFoldDB" id="A0A2Y9B4Q7"/>
<keyword evidence="5" id="KW-1185">Reference proteome</keyword>
<protein>
    <submittedName>
        <fullName evidence="4">Glyoxylase, beta-lactamase superfamily II</fullName>
    </submittedName>
    <submittedName>
        <fullName evidence="3">Glyoxylase-like metal-dependent hydrolase (Beta-lactamase superfamily II)</fullName>
    </submittedName>
</protein>